<gene>
    <name evidence="2" type="ORF">AC579_5642</name>
</gene>
<keyword evidence="3" id="KW-1185">Reference proteome</keyword>
<dbReference type="EMBL" id="LFZO01000128">
    <property type="protein sequence ID" value="KXT13119.1"/>
    <property type="molecule type" value="Genomic_DNA"/>
</dbReference>
<evidence type="ECO:0000256" key="1">
    <source>
        <dbReference type="SAM" id="MobiDB-lite"/>
    </source>
</evidence>
<comment type="caution">
    <text evidence="2">The sequence shown here is derived from an EMBL/GenBank/DDBJ whole genome shotgun (WGS) entry which is preliminary data.</text>
</comment>
<organism evidence="2 3">
    <name type="scientific">Pseudocercospora musae</name>
    <dbReference type="NCBI Taxonomy" id="113226"/>
    <lineage>
        <taxon>Eukaryota</taxon>
        <taxon>Fungi</taxon>
        <taxon>Dikarya</taxon>
        <taxon>Ascomycota</taxon>
        <taxon>Pezizomycotina</taxon>
        <taxon>Dothideomycetes</taxon>
        <taxon>Dothideomycetidae</taxon>
        <taxon>Mycosphaerellales</taxon>
        <taxon>Mycosphaerellaceae</taxon>
        <taxon>Pseudocercospora</taxon>
    </lineage>
</organism>
<feature type="compositionally biased region" description="Polar residues" evidence="1">
    <location>
        <begin position="74"/>
        <end position="92"/>
    </location>
</feature>
<dbReference type="Proteomes" id="UP000073492">
    <property type="component" value="Unassembled WGS sequence"/>
</dbReference>
<feature type="compositionally biased region" description="Polar residues" evidence="1">
    <location>
        <begin position="160"/>
        <end position="175"/>
    </location>
</feature>
<feature type="compositionally biased region" description="Low complexity" evidence="1">
    <location>
        <begin position="59"/>
        <end position="73"/>
    </location>
</feature>
<evidence type="ECO:0000313" key="2">
    <source>
        <dbReference type="EMBL" id="KXT13119.1"/>
    </source>
</evidence>
<protein>
    <submittedName>
        <fullName evidence="2">Uncharacterized protein</fullName>
    </submittedName>
</protein>
<reference evidence="2 3" key="1">
    <citation type="submission" date="2015-07" db="EMBL/GenBank/DDBJ databases">
        <title>Comparative genomics of the Sigatoka disease complex on banana suggests a link between parallel evolutionary changes in Pseudocercospora fijiensis and Pseudocercospora eumusae and increased virulence on the banana host.</title>
        <authorList>
            <person name="Chang T.-C."/>
            <person name="Salvucci A."/>
            <person name="Crous P.W."/>
            <person name="Stergiopoulos I."/>
        </authorList>
    </citation>
    <scope>NUCLEOTIDE SEQUENCE [LARGE SCALE GENOMIC DNA]</scope>
    <source>
        <strain evidence="2 3">CBS 116634</strain>
    </source>
</reference>
<feature type="compositionally biased region" description="Basic and acidic residues" evidence="1">
    <location>
        <begin position="226"/>
        <end position="236"/>
    </location>
</feature>
<feature type="region of interest" description="Disordered" evidence="1">
    <location>
        <begin position="148"/>
        <end position="236"/>
    </location>
</feature>
<accession>A0A139IEM4</accession>
<sequence length="236" mass="25625">MAGSLQLRLQHEMNFKNGWTATQHKYAPSRVSPESDPISDTLSPEEPNEETSLIFEQNSATSSQSPADQQQDPLSTLSTGAPTTLPSFNQLALPSPGAEPTTLPAFAELRLPTFAEPRTVPPFAELAISLRDSPPLFHLRHLSDSARRGRALPDPADPSALTSGSAPRPSLQANTPGAAAHPDRKLPITPKLDPQWPFENKDLNVAAIQGMQLRTEGRTMPTTPMRRGEERVTSEL</sequence>
<proteinExistence type="predicted"/>
<evidence type="ECO:0000313" key="3">
    <source>
        <dbReference type="Proteomes" id="UP000073492"/>
    </source>
</evidence>
<dbReference type="AlphaFoldDB" id="A0A139IEM4"/>
<name>A0A139IEM4_9PEZI</name>
<feature type="region of interest" description="Disordered" evidence="1">
    <location>
        <begin position="19"/>
        <end position="97"/>
    </location>
</feature>